<dbReference type="InterPro" id="IPR000835">
    <property type="entry name" value="HTH_MarR-typ"/>
</dbReference>
<dbReference type="InterPro" id="IPR036388">
    <property type="entry name" value="WH-like_DNA-bd_sf"/>
</dbReference>
<dbReference type="SMART" id="SM00347">
    <property type="entry name" value="HTH_MARR"/>
    <property type="match status" value="1"/>
</dbReference>
<dbReference type="RefSeq" id="WP_207129390.1">
    <property type="nucleotide sequence ID" value="NZ_BOPO01000150.1"/>
</dbReference>
<dbReference type="Pfam" id="PF12802">
    <property type="entry name" value="MarR_2"/>
    <property type="match status" value="1"/>
</dbReference>
<proteinExistence type="predicted"/>
<evidence type="ECO:0000313" key="3">
    <source>
        <dbReference type="Proteomes" id="UP000614996"/>
    </source>
</evidence>
<feature type="domain" description="HTH marR-type" evidence="1">
    <location>
        <begin position="1"/>
        <end position="150"/>
    </location>
</feature>
<dbReference type="GO" id="GO:0003700">
    <property type="term" value="F:DNA-binding transcription factor activity"/>
    <property type="evidence" value="ECO:0007669"/>
    <property type="project" value="InterPro"/>
</dbReference>
<organism evidence="2 3">
    <name type="scientific">Actinocatenispora comari</name>
    <dbReference type="NCBI Taxonomy" id="2807577"/>
    <lineage>
        <taxon>Bacteria</taxon>
        <taxon>Bacillati</taxon>
        <taxon>Actinomycetota</taxon>
        <taxon>Actinomycetes</taxon>
        <taxon>Micromonosporales</taxon>
        <taxon>Micromonosporaceae</taxon>
        <taxon>Actinocatenispora</taxon>
    </lineage>
</organism>
<dbReference type="SUPFAM" id="SSF46785">
    <property type="entry name" value="Winged helix' DNA-binding domain"/>
    <property type="match status" value="1"/>
</dbReference>
<dbReference type="InterPro" id="IPR036390">
    <property type="entry name" value="WH_DNA-bd_sf"/>
</dbReference>
<accession>A0A8J4AN13</accession>
<dbReference type="InterPro" id="IPR052526">
    <property type="entry name" value="HTH-type_Bedaq_tolerance"/>
</dbReference>
<dbReference type="PRINTS" id="PR00598">
    <property type="entry name" value="HTHMARR"/>
</dbReference>
<dbReference type="PANTHER" id="PTHR39515">
    <property type="entry name" value="CONSERVED PROTEIN"/>
    <property type="match status" value="1"/>
</dbReference>
<protein>
    <recommendedName>
        <fullName evidence="1">HTH marR-type domain-containing protein</fullName>
    </recommendedName>
</protein>
<dbReference type="PANTHER" id="PTHR39515:SF2">
    <property type="entry name" value="HTH-TYPE TRANSCRIPTIONAL REGULATOR RV0880"/>
    <property type="match status" value="1"/>
</dbReference>
<sequence>MAPQIREQTSEQKQEYAAALAEELRLTIGRLIRRTRAQADDLPRARAESLTRLEAVGPQTIAQLAAHRNVRHQAMSHSLGELERRGLVVREPDPADARAVLIRLTREGREALERDRQARRDVLAAAILERLDDDERALLGRLPALLKKLV</sequence>
<reference evidence="3" key="1">
    <citation type="journal article" date="2021" name="Int. J. Syst. Evol. Microbiol.">
        <title>Actinocatenispora comari sp. nov., an endophytic actinomycete isolated from aerial parts of Comarum salesowianum.</title>
        <authorList>
            <person name="Oyunbileg N."/>
            <person name="Iizaka Y."/>
            <person name="Hamada M."/>
            <person name="Davaapurev B.O."/>
            <person name="Fukumoto A."/>
            <person name="Tsetseg B."/>
            <person name="Kato F."/>
            <person name="Tamura T."/>
            <person name="Batkhuu J."/>
            <person name="Anzai Y."/>
        </authorList>
    </citation>
    <scope>NUCLEOTIDE SEQUENCE [LARGE SCALE GENOMIC DNA]</scope>
    <source>
        <strain evidence="3">NUM-2625</strain>
    </source>
</reference>
<dbReference type="Proteomes" id="UP000614996">
    <property type="component" value="Unassembled WGS sequence"/>
</dbReference>
<dbReference type="Gene3D" id="1.10.287.100">
    <property type="match status" value="1"/>
</dbReference>
<keyword evidence="3" id="KW-1185">Reference proteome</keyword>
<evidence type="ECO:0000313" key="2">
    <source>
        <dbReference type="EMBL" id="GIL31833.1"/>
    </source>
</evidence>
<name>A0A8J4AN13_9ACTN</name>
<dbReference type="EMBL" id="BOPO01000150">
    <property type="protein sequence ID" value="GIL31833.1"/>
    <property type="molecule type" value="Genomic_DNA"/>
</dbReference>
<dbReference type="Gene3D" id="1.10.10.10">
    <property type="entry name" value="Winged helix-like DNA-binding domain superfamily/Winged helix DNA-binding domain"/>
    <property type="match status" value="1"/>
</dbReference>
<dbReference type="AlphaFoldDB" id="A0A8J4AN13"/>
<evidence type="ECO:0000259" key="1">
    <source>
        <dbReference type="PROSITE" id="PS50995"/>
    </source>
</evidence>
<gene>
    <name evidence="2" type="ORF">NUM_70870</name>
</gene>
<dbReference type="PROSITE" id="PS50995">
    <property type="entry name" value="HTH_MARR_2"/>
    <property type="match status" value="1"/>
</dbReference>
<comment type="caution">
    <text evidence="2">The sequence shown here is derived from an EMBL/GenBank/DDBJ whole genome shotgun (WGS) entry which is preliminary data.</text>
</comment>